<dbReference type="AlphaFoldDB" id="A0A504Y1F1"/>
<accession>A0A504Y1F1</accession>
<protein>
    <submittedName>
        <fullName evidence="1">Uncharacterized protein</fullName>
    </submittedName>
</protein>
<name>A0A504Y1F1_FASGI</name>
<feature type="non-terminal residue" evidence="1">
    <location>
        <position position="1"/>
    </location>
</feature>
<keyword evidence="2" id="KW-1185">Reference proteome</keyword>
<dbReference type="STRING" id="46835.A0A504Y1F1"/>
<dbReference type="PANTHER" id="PTHR45912:SF3">
    <property type="entry name" value="CILIA- AND FLAGELLA-ASSOCIATED PROTEIN 47"/>
    <property type="match status" value="1"/>
</dbReference>
<evidence type="ECO:0000313" key="1">
    <source>
        <dbReference type="EMBL" id="TPP54496.1"/>
    </source>
</evidence>
<evidence type="ECO:0000313" key="2">
    <source>
        <dbReference type="Proteomes" id="UP000316759"/>
    </source>
</evidence>
<dbReference type="GO" id="GO:0005929">
    <property type="term" value="C:cilium"/>
    <property type="evidence" value="ECO:0007669"/>
    <property type="project" value="TreeGrafter"/>
</dbReference>
<dbReference type="EMBL" id="SUNJ01015516">
    <property type="protein sequence ID" value="TPP54496.1"/>
    <property type="molecule type" value="Genomic_DNA"/>
</dbReference>
<sequence>QFRLLLTSCYFTSEPEPFVAKLHPPEQSGFQLEPTIGVLPVGPREGDTTTPVPVITITYTPSRYGAPDKVRLIVQTPNSEWHYQLIGDVPTYQHPDKPADQSTTTAHEANQRTRLLKRRKLNFVQHNLRNLSINTKTATKLHK</sequence>
<reference evidence="1 2" key="1">
    <citation type="submission" date="2019-04" db="EMBL/GenBank/DDBJ databases">
        <title>Annotation for the trematode Fasciola gigantica.</title>
        <authorList>
            <person name="Choi Y.-J."/>
        </authorList>
    </citation>
    <scope>NUCLEOTIDE SEQUENCE [LARGE SCALE GENOMIC DNA]</scope>
    <source>
        <strain evidence="1">Uganda_cow_1</strain>
    </source>
</reference>
<proteinExistence type="predicted"/>
<dbReference type="OrthoDB" id="10060824at2759"/>
<dbReference type="PANTHER" id="PTHR45912">
    <property type="entry name" value="CILIA- AND FLAGELLA-ASSOCIATED PROTEIN 47"/>
    <property type="match status" value="1"/>
</dbReference>
<dbReference type="Proteomes" id="UP000316759">
    <property type="component" value="Unassembled WGS sequence"/>
</dbReference>
<dbReference type="GO" id="GO:0060271">
    <property type="term" value="P:cilium assembly"/>
    <property type="evidence" value="ECO:0007669"/>
    <property type="project" value="TreeGrafter"/>
</dbReference>
<comment type="caution">
    <text evidence="1">The sequence shown here is derived from an EMBL/GenBank/DDBJ whole genome shotgun (WGS) entry which is preliminary data.</text>
</comment>
<organism evidence="1 2">
    <name type="scientific">Fasciola gigantica</name>
    <name type="common">Giant liver fluke</name>
    <dbReference type="NCBI Taxonomy" id="46835"/>
    <lineage>
        <taxon>Eukaryota</taxon>
        <taxon>Metazoa</taxon>
        <taxon>Spiralia</taxon>
        <taxon>Lophotrochozoa</taxon>
        <taxon>Platyhelminthes</taxon>
        <taxon>Trematoda</taxon>
        <taxon>Digenea</taxon>
        <taxon>Plagiorchiida</taxon>
        <taxon>Echinostomata</taxon>
        <taxon>Echinostomatoidea</taxon>
        <taxon>Fasciolidae</taxon>
        <taxon>Fasciola</taxon>
    </lineage>
</organism>
<gene>
    <name evidence="1" type="ORF">FGIG_12394</name>
</gene>